<reference evidence="2" key="1">
    <citation type="submission" date="2023-06" db="EMBL/GenBank/DDBJ databases">
        <title>Genome-scale phylogeny and comparative genomics of the fungal order Sordariales.</title>
        <authorList>
            <consortium name="Lawrence Berkeley National Laboratory"/>
            <person name="Hensen N."/>
            <person name="Bonometti L."/>
            <person name="Westerberg I."/>
            <person name="Brannstrom I.O."/>
            <person name="Guillou S."/>
            <person name="Cros-Aarteil S."/>
            <person name="Calhoun S."/>
            <person name="Haridas S."/>
            <person name="Kuo A."/>
            <person name="Mondo S."/>
            <person name="Pangilinan J."/>
            <person name="Riley R."/>
            <person name="Labutti K."/>
            <person name="Andreopoulos B."/>
            <person name="Lipzen A."/>
            <person name="Chen C."/>
            <person name="Yanf M."/>
            <person name="Daum C."/>
            <person name="Ng V."/>
            <person name="Clum A."/>
            <person name="Steindorff A."/>
            <person name="Ohm R."/>
            <person name="Martin F."/>
            <person name="Silar P."/>
            <person name="Natvig D."/>
            <person name="Lalanne C."/>
            <person name="Gautier V."/>
            <person name="Ament-Velasquez S.L."/>
            <person name="Kruys A."/>
            <person name="Hutchinson M.I."/>
            <person name="Powell A.J."/>
            <person name="Barry K."/>
            <person name="Miller A.N."/>
            <person name="Grigoriev I.V."/>
            <person name="Debuchy R."/>
            <person name="Gladieux P."/>
            <person name="Thoren M.H."/>
            <person name="Johannesson H."/>
        </authorList>
    </citation>
    <scope>NUCLEOTIDE SEQUENCE</scope>
    <source>
        <strain evidence="2">SMH4607-1</strain>
    </source>
</reference>
<feature type="region of interest" description="Disordered" evidence="1">
    <location>
        <begin position="1"/>
        <end position="41"/>
    </location>
</feature>
<protein>
    <submittedName>
        <fullName evidence="2">Uncharacterized protein</fullName>
    </submittedName>
</protein>
<proteinExistence type="predicted"/>
<feature type="compositionally biased region" description="Basic and acidic residues" evidence="1">
    <location>
        <begin position="1"/>
        <end position="11"/>
    </location>
</feature>
<gene>
    <name evidence="2" type="ORF">B0H67DRAFT_578204</name>
</gene>
<keyword evidence="3" id="KW-1185">Reference proteome</keyword>
<sequence length="860" mass="98060">MEQRWYREIRSRSLSPRGSRRYHEDDFDAESGWRTDDEDWSYVGQRQQPSLPDLRASLDEHVRHRWRKYQHHHYHSSHRPEPQPARRNGNHGHILGETENGIHPLHHSTHVPPVGNEYATWTDPVIFGPNDAVNHPREWLEKLEKLEAQVIKSGVTPSSVLHHPLPAIVQSPTGAQDYMRHHLKPVLLGVGSKISKLQRSHFCGRTINILVLEQNRPQVARLLDLSVSAIRTVISSALGFIERLDIFDLTRSTDFLRDCVDFLAWMGLRPRVLQEYQHDKGDGAYSRFSKRHWQYETVVSALLHALRAVTYTLDIAAVSFVGAHLEPFNQVYFAHPHETVYKIPCDAHATSFVCIHRRAFDCLAGMLGDTPAWVFETHERGQIPDVHHQKLYLHTSPEQLANIWGPVWRSEDRSSHGSSKYMLSRGFIVGGHSSPSSPAALSGEYLCHWTNNPRTVAGSPGLPRYNNMPSLLIGSHPALEDNRSCPTTMSEVRSMFRHHDWLQYLGAHASIWYLDSASVAVTASLPGQSLSSSASLIAKRRRGVTARDLICASLVAQPFHHLNLLAGLYGIQISGCTGNARRTPLFDMLFTRTMRELARTHCPWTHDHKRWEHFRHVLEPLDETKMYRACTARQRLEYDRFLKLAIGTFKDLPRVHAGAECYHALYACTEGEYCVRIPTEHHKWTGLLADELTTMACPVVELCCLECQPGGLTCQHESHHQHRLGAPGSVYETAVWLNAAAVLPRGLKPFGRTGVVTGDMVRSVPVGETLDMGEHGRLRVLAHVRVAEPHGYVLVVERKKSAPRWPRKVKYFFQKVNRQIALELYHAERIHLEERLGQCVYVLVVSDRWDREILKWLKAL</sequence>
<dbReference type="EMBL" id="JAUKUA010000003">
    <property type="protein sequence ID" value="KAK0721137.1"/>
    <property type="molecule type" value="Genomic_DNA"/>
</dbReference>
<comment type="caution">
    <text evidence="2">The sequence shown here is derived from an EMBL/GenBank/DDBJ whole genome shotgun (WGS) entry which is preliminary data.</text>
</comment>
<accession>A0AA40ASF4</accession>
<evidence type="ECO:0000256" key="1">
    <source>
        <dbReference type="SAM" id="MobiDB-lite"/>
    </source>
</evidence>
<name>A0AA40ASF4_9PEZI</name>
<evidence type="ECO:0000313" key="2">
    <source>
        <dbReference type="EMBL" id="KAK0721137.1"/>
    </source>
</evidence>
<feature type="region of interest" description="Disordered" evidence="1">
    <location>
        <begin position="69"/>
        <end position="105"/>
    </location>
</feature>
<dbReference type="AlphaFoldDB" id="A0AA40ASF4"/>
<organism evidence="2 3">
    <name type="scientific">Lasiosphaeris hirsuta</name>
    <dbReference type="NCBI Taxonomy" id="260670"/>
    <lineage>
        <taxon>Eukaryota</taxon>
        <taxon>Fungi</taxon>
        <taxon>Dikarya</taxon>
        <taxon>Ascomycota</taxon>
        <taxon>Pezizomycotina</taxon>
        <taxon>Sordariomycetes</taxon>
        <taxon>Sordariomycetidae</taxon>
        <taxon>Sordariales</taxon>
        <taxon>Lasiosphaeriaceae</taxon>
        <taxon>Lasiosphaeris</taxon>
    </lineage>
</organism>
<evidence type="ECO:0000313" key="3">
    <source>
        <dbReference type="Proteomes" id="UP001172102"/>
    </source>
</evidence>
<dbReference type="Proteomes" id="UP001172102">
    <property type="component" value="Unassembled WGS sequence"/>
</dbReference>